<gene>
    <name evidence="1" type="ORF">B0I31_107122</name>
</gene>
<protein>
    <submittedName>
        <fullName evidence="1">Excreted virulence factor EspC (Type VII ESX diderm)</fullName>
    </submittedName>
</protein>
<organism evidence="1 2">
    <name type="scientific">Saccharothrix carnea</name>
    <dbReference type="NCBI Taxonomy" id="1280637"/>
    <lineage>
        <taxon>Bacteria</taxon>
        <taxon>Bacillati</taxon>
        <taxon>Actinomycetota</taxon>
        <taxon>Actinomycetes</taxon>
        <taxon>Pseudonocardiales</taxon>
        <taxon>Pseudonocardiaceae</taxon>
        <taxon>Saccharothrix</taxon>
    </lineage>
</organism>
<dbReference type="AlphaFoldDB" id="A0A2P8I6G7"/>
<dbReference type="EMBL" id="PYAX01000007">
    <property type="protein sequence ID" value="PSL54068.1"/>
    <property type="molecule type" value="Genomic_DNA"/>
</dbReference>
<dbReference type="Pfam" id="PF10824">
    <property type="entry name" value="T7SS_ESX_EspC"/>
    <property type="match status" value="1"/>
</dbReference>
<name>A0A2P8I6G7_SACCR</name>
<evidence type="ECO:0000313" key="1">
    <source>
        <dbReference type="EMBL" id="PSL54068.1"/>
    </source>
</evidence>
<dbReference type="GO" id="GO:0009306">
    <property type="term" value="P:protein secretion"/>
    <property type="evidence" value="ECO:0007669"/>
    <property type="project" value="InterPro"/>
</dbReference>
<sequence length="104" mass="11220">MTMFDSFNVSPEEIRAHAGTVDQLTQRMLSATKTADPSLSTEAFGVFGSFLAQFLLKTAGSSQDILGQATETIADMYQGLKEVADLYENVDLDNAFGFSGRARG</sequence>
<dbReference type="OrthoDB" id="3693305at2"/>
<dbReference type="InterPro" id="IPR022536">
    <property type="entry name" value="EspC"/>
</dbReference>
<evidence type="ECO:0000313" key="2">
    <source>
        <dbReference type="Proteomes" id="UP000241118"/>
    </source>
</evidence>
<proteinExistence type="predicted"/>
<accession>A0A2P8I6G7</accession>
<dbReference type="RefSeq" id="WP_106617190.1">
    <property type="nucleotide sequence ID" value="NZ_PYAX01000007.1"/>
</dbReference>
<keyword evidence="2" id="KW-1185">Reference proteome</keyword>
<comment type="caution">
    <text evidence="1">The sequence shown here is derived from an EMBL/GenBank/DDBJ whole genome shotgun (WGS) entry which is preliminary data.</text>
</comment>
<reference evidence="1 2" key="1">
    <citation type="submission" date="2018-03" db="EMBL/GenBank/DDBJ databases">
        <title>Genomic Encyclopedia of Type Strains, Phase III (KMG-III): the genomes of soil and plant-associated and newly described type strains.</title>
        <authorList>
            <person name="Whitman W."/>
        </authorList>
    </citation>
    <scope>NUCLEOTIDE SEQUENCE [LARGE SCALE GENOMIC DNA]</scope>
    <source>
        <strain evidence="1 2">CGMCC 4.7097</strain>
    </source>
</reference>
<dbReference type="Proteomes" id="UP000241118">
    <property type="component" value="Unassembled WGS sequence"/>
</dbReference>